<comment type="caution">
    <text evidence="2">The sequence shown here is derived from an EMBL/GenBank/DDBJ whole genome shotgun (WGS) entry which is preliminary data.</text>
</comment>
<dbReference type="AlphaFoldDB" id="A0A158E0H7"/>
<dbReference type="OrthoDB" id="8611253at2"/>
<evidence type="ECO:0000313" key="2">
    <source>
        <dbReference type="EMBL" id="SAL00273.1"/>
    </source>
</evidence>
<dbReference type="EMBL" id="FCOX02000041">
    <property type="protein sequence ID" value="SAL00273.1"/>
    <property type="molecule type" value="Genomic_DNA"/>
</dbReference>
<accession>A0A158E0H7</accession>
<feature type="domain" description="EthD" evidence="1">
    <location>
        <begin position="130"/>
        <end position="215"/>
    </location>
</feature>
<dbReference type="RefSeq" id="WP_062609781.1">
    <property type="nucleotide sequence ID" value="NZ_FCOX02000041.1"/>
</dbReference>
<organism evidence="2 3">
    <name type="scientific">Caballeronia calidae</name>
    <dbReference type="NCBI Taxonomy" id="1777139"/>
    <lineage>
        <taxon>Bacteria</taxon>
        <taxon>Pseudomonadati</taxon>
        <taxon>Pseudomonadota</taxon>
        <taxon>Betaproteobacteria</taxon>
        <taxon>Burkholderiales</taxon>
        <taxon>Burkholderiaceae</taxon>
        <taxon>Caballeronia</taxon>
    </lineage>
</organism>
<evidence type="ECO:0000259" key="1">
    <source>
        <dbReference type="Pfam" id="PF07110"/>
    </source>
</evidence>
<dbReference type="Gene3D" id="3.30.70.100">
    <property type="match status" value="2"/>
</dbReference>
<dbReference type="GO" id="GO:0016491">
    <property type="term" value="F:oxidoreductase activity"/>
    <property type="evidence" value="ECO:0007669"/>
    <property type="project" value="InterPro"/>
</dbReference>
<dbReference type="Pfam" id="PF07110">
    <property type="entry name" value="EthD"/>
    <property type="match status" value="2"/>
</dbReference>
<dbReference type="Proteomes" id="UP000071859">
    <property type="component" value="Unassembled WGS sequence"/>
</dbReference>
<gene>
    <name evidence="2" type="ORF">AWB78_05920</name>
</gene>
<keyword evidence="3" id="KW-1185">Reference proteome</keyword>
<dbReference type="InterPro" id="IPR011008">
    <property type="entry name" value="Dimeric_a/b-barrel"/>
</dbReference>
<reference evidence="2" key="1">
    <citation type="submission" date="2016-01" db="EMBL/GenBank/DDBJ databases">
        <authorList>
            <person name="Peeters C."/>
        </authorList>
    </citation>
    <scope>NUCLEOTIDE SEQUENCE</scope>
    <source>
        <strain evidence="2">LMG 29321</strain>
    </source>
</reference>
<dbReference type="SUPFAM" id="SSF54909">
    <property type="entry name" value="Dimeric alpha+beta barrel"/>
    <property type="match status" value="2"/>
</dbReference>
<name>A0A158E0H7_9BURK</name>
<sequence>MSKVRMGLIYKKPEWSTEDFKAHWLNHHGSLVKRAPGLSQYWQNHVTDRVQRGIEFARGPWEFDGFSQLWVADPEAPFGRDELPAQILADESYFMGGLNIVSVQQTTVVEVPNDDVRRRLMKRMSIIRRRPEMSEQDFLREWKVHADYVRTMPGVLGYRQNAIVEREVTKGSASTYEELPIDGIVEFWFESTDSLQNAFGSEAGLKTMAHAKTFLSEITAFLVDEHRIV</sequence>
<dbReference type="NCBIfam" id="TIGR02118">
    <property type="entry name" value="EthD family reductase"/>
    <property type="match status" value="1"/>
</dbReference>
<protein>
    <submittedName>
        <fullName evidence="2">EthD protein</fullName>
    </submittedName>
</protein>
<proteinExistence type="predicted"/>
<feature type="domain" description="EthD" evidence="1">
    <location>
        <begin position="12"/>
        <end position="95"/>
    </location>
</feature>
<evidence type="ECO:0000313" key="3">
    <source>
        <dbReference type="Proteomes" id="UP000071859"/>
    </source>
</evidence>
<dbReference type="InterPro" id="IPR009799">
    <property type="entry name" value="EthD_dom"/>
</dbReference>